<sequence>MLALSLSRRSSDASTSSATPSLASSSGVSSSSWSSFGTTYDLLEPIQGAFPRDLVESSQSPKKRSSSSRRPSAAPRPACTLHGNEKLDSIFSFPRNHTKHDVCPRHGIVHDPALALPERDSREATDSDHSSSGSCSSSVRSSSSTRSLKCALSRIASHIKRA</sequence>
<feature type="region of interest" description="Disordered" evidence="1">
    <location>
        <begin position="117"/>
        <end position="149"/>
    </location>
</feature>
<organism evidence="2 3">
    <name type="scientific">Rhodotorula mucilaginosa</name>
    <name type="common">Yeast</name>
    <name type="synonym">Rhodotorula rubra</name>
    <dbReference type="NCBI Taxonomy" id="5537"/>
    <lineage>
        <taxon>Eukaryota</taxon>
        <taxon>Fungi</taxon>
        <taxon>Dikarya</taxon>
        <taxon>Basidiomycota</taxon>
        <taxon>Pucciniomycotina</taxon>
        <taxon>Microbotryomycetes</taxon>
        <taxon>Sporidiobolales</taxon>
        <taxon>Sporidiobolaceae</taxon>
        <taxon>Rhodotorula</taxon>
    </lineage>
</organism>
<feature type="region of interest" description="Disordered" evidence="1">
    <location>
        <begin position="51"/>
        <end position="81"/>
    </location>
</feature>
<keyword evidence="3" id="KW-1185">Reference proteome</keyword>
<dbReference type="Proteomes" id="UP000777482">
    <property type="component" value="Unassembled WGS sequence"/>
</dbReference>
<evidence type="ECO:0000256" key="1">
    <source>
        <dbReference type="SAM" id="MobiDB-lite"/>
    </source>
</evidence>
<accession>A0A9P6W562</accession>
<evidence type="ECO:0000313" key="2">
    <source>
        <dbReference type="EMBL" id="KAG0662774.1"/>
    </source>
</evidence>
<gene>
    <name evidence="2" type="ORF">C6P46_003087</name>
</gene>
<comment type="caution">
    <text evidence="2">The sequence shown here is derived from an EMBL/GenBank/DDBJ whole genome shotgun (WGS) entry which is preliminary data.</text>
</comment>
<reference evidence="2 3" key="1">
    <citation type="submission" date="2020-11" db="EMBL/GenBank/DDBJ databases">
        <title>Kefir isolates.</title>
        <authorList>
            <person name="Marcisauskas S."/>
            <person name="Kim Y."/>
            <person name="Blasche S."/>
        </authorList>
    </citation>
    <scope>NUCLEOTIDE SEQUENCE [LARGE SCALE GENOMIC DNA]</scope>
    <source>
        <strain evidence="2 3">KR</strain>
    </source>
</reference>
<evidence type="ECO:0000313" key="3">
    <source>
        <dbReference type="Proteomes" id="UP000777482"/>
    </source>
</evidence>
<feature type="region of interest" description="Disordered" evidence="1">
    <location>
        <begin position="1"/>
        <end position="35"/>
    </location>
</feature>
<dbReference type="AlphaFoldDB" id="A0A9P6W562"/>
<protein>
    <submittedName>
        <fullName evidence="2">Uncharacterized protein</fullName>
    </submittedName>
</protein>
<dbReference type="OrthoDB" id="2529419at2759"/>
<name>A0A9P6W562_RHOMI</name>
<feature type="compositionally biased region" description="Low complexity" evidence="1">
    <location>
        <begin position="68"/>
        <end position="78"/>
    </location>
</feature>
<dbReference type="EMBL" id="PUHQ01000024">
    <property type="protein sequence ID" value="KAG0662774.1"/>
    <property type="molecule type" value="Genomic_DNA"/>
</dbReference>
<feature type="compositionally biased region" description="Low complexity" evidence="1">
    <location>
        <begin position="130"/>
        <end position="147"/>
    </location>
</feature>
<feature type="compositionally biased region" description="Basic and acidic residues" evidence="1">
    <location>
        <begin position="117"/>
        <end position="129"/>
    </location>
</feature>
<proteinExistence type="predicted"/>